<evidence type="ECO:0000313" key="2">
    <source>
        <dbReference type="EMBL" id="RFA11962.1"/>
    </source>
</evidence>
<reference evidence="2 3" key="1">
    <citation type="submission" date="2017-04" db="EMBL/GenBank/DDBJ databases">
        <title>Comparative genome analysis of Subtercola boreus.</title>
        <authorList>
            <person name="Cho Y.-J."/>
            <person name="Cho A."/>
            <person name="Kim O.-S."/>
            <person name="Lee J.-I."/>
        </authorList>
    </citation>
    <scope>NUCLEOTIDE SEQUENCE [LARGE SCALE GENOMIC DNA]</scope>
    <source>
        <strain evidence="2 3">P27444</strain>
    </source>
</reference>
<gene>
    <name evidence="2" type="ORF">B7R21_11535</name>
</gene>
<dbReference type="OrthoDB" id="5123323at2"/>
<organism evidence="2 3">
    <name type="scientific">Subtercola boreus</name>
    <dbReference type="NCBI Taxonomy" id="120213"/>
    <lineage>
        <taxon>Bacteria</taxon>
        <taxon>Bacillati</taxon>
        <taxon>Actinomycetota</taxon>
        <taxon>Actinomycetes</taxon>
        <taxon>Micrococcales</taxon>
        <taxon>Microbacteriaceae</taxon>
        <taxon>Subtercola</taxon>
    </lineage>
</organism>
<dbReference type="EMBL" id="NBXA01000022">
    <property type="protein sequence ID" value="RFA11962.1"/>
    <property type="molecule type" value="Genomic_DNA"/>
</dbReference>
<evidence type="ECO:0000259" key="1">
    <source>
        <dbReference type="Pfam" id="PF04954"/>
    </source>
</evidence>
<protein>
    <recommendedName>
        <fullName evidence="1">SIP-like Rossmann fold domain-containing protein</fullName>
    </recommendedName>
</protein>
<dbReference type="Gene3D" id="3.40.50.80">
    <property type="entry name" value="Nucleotide-binding domain of ferredoxin-NADP reductase (FNR) module"/>
    <property type="match status" value="1"/>
</dbReference>
<accession>A0A3E0VPQ2</accession>
<sequence>MSVLTNGPEALAAVAALSAPKTRSVRSGRPAAGGRILLAADDSSLDALVEMIATLSESARGQVFVEVASADDIVLLSTPELVTVAWLTRETRSGNPGTSRRCAHGQALERAVTAWVSEMCTGDVERDGGELTAWVDGSGTRIYELRQSLIETLGRTSGTSADSTSELAR</sequence>
<evidence type="ECO:0000313" key="3">
    <source>
        <dbReference type="Proteomes" id="UP000256709"/>
    </source>
</evidence>
<dbReference type="Pfam" id="PF04954">
    <property type="entry name" value="SIP"/>
    <property type="match status" value="1"/>
</dbReference>
<dbReference type="InterPro" id="IPR039261">
    <property type="entry name" value="FNR_nucleotide-bd"/>
</dbReference>
<dbReference type="RefSeq" id="WP_116283400.1">
    <property type="nucleotide sequence ID" value="NZ_NBXA01000022.1"/>
</dbReference>
<name>A0A3E0VPQ2_9MICO</name>
<dbReference type="Proteomes" id="UP000256709">
    <property type="component" value="Unassembled WGS sequence"/>
</dbReference>
<dbReference type="AlphaFoldDB" id="A0A3E0VPQ2"/>
<proteinExistence type="predicted"/>
<comment type="caution">
    <text evidence="2">The sequence shown here is derived from an EMBL/GenBank/DDBJ whole genome shotgun (WGS) entry which is preliminary data.</text>
</comment>
<dbReference type="InterPro" id="IPR007037">
    <property type="entry name" value="SIP_rossman_dom"/>
</dbReference>
<feature type="domain" description="SIP-like Rossmann fold" evidence="1">
    <location>
        <begin position="36"/>
        <end position="154"/>
    </location>
</feature>